<dbReference type="AlphaFoldDB" id="A0AAV7S770"/>
<reference evidence="2" key="1">
    <citation type="journal article" date="2022" name="bioRxiv">
        <title>Sequencing and chromosome-scale assembly of the giantPleurodeles waltlgenome.</title>
        <authorList>
            <person name="Brown T."/>
            <person name="Elewa A."/>
            <person name="Iarovenko S."/>
            <person name="Subramanian E."/>
            <person name="Araus A.J."/>
            <person name="Petzold A."/>
            <person name="Susuki M."/>
            <person name="Suzuki K.-i.T."/>
            <person name="Hayashi T."/>
            <person name="Toyoda A."/>
            <person name="Oliveira C."/>
            <person name="Osipova E."/>
            <person name="Leigh N.D."/>
            <person name="Simon A."/>
            <person name="Yun M.H."/>
        </authorList>
    </citation>
    <scope>NUCLEOTIDE SEQUENCE</scope>
    <source>
        <strain evidence="2">20211129_DDA</strain>
        <tissue evidence="2">Liver</tissue>
    </source>
</reference>
<accession>A0AAV7S770</accession>
<protein>
    <submittedName>
        <fullName evidence="2">Uncharacterized protein</fullName>
    </submittedName>
</protein>
<keyword evidence="3" id="KW-1185">Reference proteome</keyword>
<comment type="caution">
    <text evidence="2">The sequence shown here is derived from an EMBL/GenBank/DDBJ whole genome shotgun (WGS) entry which is preliminary data.</text>
</comment>
<evidence type="ECO:0000256" key="1">
    <source>
        <dbReference type="SAM" id="MobiDB-lite"/>
    </source>
</evidence>
<proteinExistence type="predicted"/>
<sequence>MCFCPGGHVGGEGVRRLEDNRLRRRSHRRRRVRRVQGEEMRGAASRSIQSFSGHVDRPAAESGSRCSWGLPKGIEYCHLQLTQHWRDGFCTNKTYATKLILGTKITH</sequence>
<dbReference type="Proteomes" id="UP001066276">
    <property type="component" value="Chromosome 4_2"/>
</dbReference>
<evidence type="ECO:0000313" key="3">
    <source>
        <dbReference type="Proteomes" id="UP001066276"/>
    </source>
</evidence>
<dbReference type="EMBL" id="JANPWB010000008">
    <property type="protein sequence ID" value="KAJ1160452.1"/>
    <property type="molecule type" value="Genomic_DNA"/>
</dbReference>
<gene>
    <name evidence="2" type="ORF">NDU88_000954</name>
</gene>
<organism evidence="2 3">
    <name type="scientific">Pleurodeles waltl</name>
    <name type="common">Iberian ribbed newt</name>
    <dbReference type="NCBI Taxonomy" id="8319"/>
    <lineage>
        <taxon>Eukaryota</taxon>
        <taxon>Metazoa</taxon>
        <taxon>Chordata</taxon>
        <taxon>Craniata</taxon>
        <taxon>Vertebrata</taxon>
        <taxon>Euteleostomi</taxon>
        <taxon>Amphibia</taxon>
        <taxon>Batrachia</taxon>
        <taxon>Caudata</taxon>
        <taxon>Salamandroidea</taxon>
        <taxon>Salamandridae</taxon>
        <taxon>Pleurodelinae</taxon>
        <taxon>Pleurodeles</taxon>
    </lineage>
</organism>
<feature type="compositionally biased region" description="Basic residues" evidence="1">
    <location>
        <begin position="25"/>
        <end position="34"/>
    </location>
</feature>
<feature type="region of interest" description="Disordered" evidence="1">
    <location>
        <begin position="25"/>
        <end position="65"/>
    </location>
</feature>
<name>A0AAV7S770_PLEWA</name>
<evidence type="ECO:0000313" key="2">
    <source>
        <dbReference type="EMBL" id="KAJ1160452.1"/>
    </source>
</evidence>